<sequence>MCQLHVGFELAHFAVGLGSFSGTSSAASAAAIRISCSEIMFLCSFIPGGSLGSSSSASRTRNWHTDPGNHLIFRLTDLPGIQASYSLLVFTWLSMRLLHLWLRFQSLSVLKFQTVRLFDNCIVKTLLKLYSKESYILYMKQHQGVSTFLVTFKVA</sequence>
<name>A0A426XGW4_ENSVE</name>
<comment type="caution">
    <text evidence="1">The sequence shown here is derived from an EMBL/GenBank/DDBJ whole genome shotgun (WGS) entry which is preliminary data.</text>
</comment>
<evidence type="ECO:0000313" key="1">
    <source>
        <dbReference type="EMBL" id="RRT38704.1"/>
    </source>
</evidence>
<accession>A0A426XGW4</accession>
<protein>
    <submittedName>
        <fullName evidence="1">Uncharacterized protein</fullName>
    </submittedName>
</protein>
<evidence type="ECO:0000313" key="2">
    <source>
        <dbReference type="Proteomes" id="UP000287651"/>
    </source>
</evidence>
<proteinExistence type="predicted"/>
<organism evidence="1 2">
    <name type="scientific">Ensete ventricosum</name>
    <name type="common">Abyssinian banana</name>
    <name type="synonym">Musa ensete</name>
    <dbReference type="NCBI Taxonomy" id="4639"/>
    <lineage>
        <taxon>Eukaryota</taxon>
        <taxon>Viridiplantae</taxon>
        <taxon>Streptophyta</taxon>
        <taxon>Embryophyta</taxon>
        <taxon>Tracheophyta</taxon>
        <taxon>Spermatophyta</taxon>
        <taxon>Magnoliopsida</taxon>
        <taxon>Liliopsida</taxon>
        <taxon>Zingiberales</taxon>
        <taxon>Musaceae</taxon>
        <taxon>Ensete</taxon>
    </lineage>
</organism>
<gene>
    <name evidence="1" type="ORF">B296_00048253</name>
</gene>
<reference evidence="1 2" key="1">
    <citation type="journal article" date="2014" name="Agronomy (Basel)">
        <title>A Draft Genome Sequence for Ensete ventricosum, the Drought-Tolerant Tree Against Hunger.</title>
        <authorList>
            <person name="Harrison J."/>
            <person name="Moore K.A."/>
            <person name="Paszkiewicz K."/>
            <person name="Jones T."/>
            <person name="Grant M."/>
            <person name="Ambacheew D."/>
            <person name="Muzemil S."/>
            <person name="Studholme D.J."/>
        </authorList>
    </citation>
    <scope>NUCLEOTIDE SEQUENCE [LARGE SCALE GENOMIC DNA]</scope>
</reference>
<dbReference type="Proteomes" id="UP000287651">
    <property type="component" value="Unassembled WGS sequence"/>
</dbReference>
<dbReference type="EMBL" id="AMZH03020955">
    <property type="protein sequence ID" value="RRT38704.1"/>
    <property type="molecule type" value="Genomic_DNA"/>
</dbReference>
<dbReference type="AlphaFoldDB" id="A0A426XGW4"/>